<dbReference type="AlphaFoldDB" id="A0A2V1ILH4"/>
<dbReference type="EMBL" id="PUEC01000022">
    <property type="protein sequence ID" value="PWB01348.1"/>
    <property type="molecule type" value="Genomic_DNA"/>
</dbReference>
<dbReference type="Pfam" id="PF00254">
    <property type="entry name" value="FKBP_C"/>
    <property type="match status" value="1"/>
</dbReference>
<feature type="chain" id="PRO_5016053265" description="Peptidyl-prolyl cis-trans isomerase" evidence="7">
    <location>
        <begin position="29"/>
        <end position="276"/>
    </location>
</feature>
<evidence type="ECO:0000256" key="1">
    <source>
        <dbReference type="ARBA" id="ARBA00000971"/>
    </source>
</evidence>
<gene>
    <name evidence="9" type="ORF">C5O23_09830</name>
</gene>
<dbReference type="InterPro" id="IPR046357">
    <property type="entry name" value="PPIase_dom_sf"/>
</dbReference>
<sequence>MQIKGIAMRAVRGLVLAAVLTLAFTAEAQTAASDSLTRALATFWGTSVKTERLSPAENLRFLEGVEAALTDTTSASSAYRNGIGVGMNFLSGLREMESLGMKVDREAFAKAVVTVLNGGSVGFTAGSAGEFIDRQIVPLVGGYDSSAFTPESQAAFLAEAAGKKGAVTTPSGLVFEVITEGEGDFPGAADKVNIEYTGRLSNGSVFDKTEEPVSFDLVRLVPGFREGLQMMRPGGEYRIVLPASLGYGERGVGDVIPPGAAIEFTVRLLSVDRSQL</sequence>
<keyword evidence="10" id="KW-1185">Reference proteome</keyword>
<dbReference type="GO" id="GO:0003755">
    <property type="term" value="F:peptidyl-prolyl cis-trans isomerase activity"/>
    <property type="evidence" value="ECO:0007669"/>
    <property type="project" value="UniProtKB-UniRule"/>
</dbReference>
<comment type="caution">
    <text evidence="9">The sequence shown here is derived from an EMBL/GenBank/DDBJ whole genome shotgun (WGS) entry which is preliminary data.</text>
</comment>
<evidence type="ECO:0000256" key="2">
    <source>
        <dbReference type="ARBA" id="ARBA00006577"/>
    </source>
</evidence>
<evidence type="ECO:0000256" key="5">
    <source>
        <dbReference type="PROSITE-ProRule" id="PRU00277"/>
    </source>
</evidence>
<name>A0A2V1ILH4_9BACT</name>
<reference evidence="10" key="1">
    <citation type="submission" date="2018-02" db="EMBL/GenBank/DDBJ databases">
        <authorList>
            <person name="Clavel T."/>
            <person name="Strowig T."/>
        </authorList>
    </citation>
    <scope>NUCLEOTIDE SEQUENCE [LARGE SCALE GENOMIC DNA]</scope>
    <source>
        <strain evidence="10">DSM 103720</strain>
    </source>
</reference>
<organism evidence="9 10">
    <name type="scientific">Duncaniella muris</name>
    <dbReference type="NCBI Taxonomy" id="2094150"/>
    <lineage>
        <taxon>Bacteria</taxon>
        <taxon>Pseudomonadati</taxon>
        <taxon>Bacteroidota</taxon>
        <taxon>Bacteroidia</taxon>
        <taxon>Bacteroidales</taxon>
        <taxon>Muribaculaceae</taxon>
        <taxon>Duncaniella</taxon>
    </lineage>
</organism>
<evidence type="ECO:0000256" key="6">
    <source>
        <dbReference type="RuleBase" id="RU003915"/>
    </source>
</evidence>
<dbReference type="GO" id="GO:0006457">
    <property type="term" value="P:protein folding"/>
    <property type="evidence" value="ECO:0007669"/>
    <property type="project" value="InterPro"/>
</dbReference>
<keyword evidence="7" id="KW-0732">Signal</keyword>
<evidence type="ECO:0000256" key="7">
    <source>
        <dbReference type="SAM" id="SignalP"/>
    </source>
</evidence>
<feature type="signal peptide" evidence="7">
    <location>
        <begin position="1"/>
        <end position="28"/>
    </location>
</feature>
<dbReference type="Proteomes" id="UP000244905">
    <property type="component" value="Unassembled WGS sequence"/>
</dbReference>
<comment type="similarity">
    <text evidence="2 6">Belongs to the FKBP-type PPIase family.</text>
</comment>
<evidence type="ECO:0000259" key="8">
    <source>
        <dbReference type="PROSITE" id="PS50059"/>
    </source>
</evidence>
<keyword evidence="3 5" id="KW-0697">Rotamase</keyword>
<dbReference type="EC" id="5.2.1.8" evidence="6"/>
<comment type="catalytic activity">
    <reaction evidence="1 5 6">
        <text>[protein]-peptidylproline (omega=180) = [protein]-peptidylproline (omega=0)</text>
        <dbReference type="Rhea" id="RHEA:16237"/>
        <dbReference type="Rhea" id="RHEA-COMP:10747"/>
        <dbReference type="Rhea" id="RHEA-COMP:10748"/>
        <dbReference type="ChEBI" id="CHEBI:83833"/>
        <dbReference type="ChEBI" id="CHEBI:83834"/>
        <dbReference type="EC" id="5.2.1.8"/>
    </reaction>
</comment>
<dbReference type="InterPro" id="IPR000774">
    <property type="entry name" value="PPIase_FKBP_N"/>
</dbReference>
<protein>
    <recommendedName>
        <fullName evidence="6">Peptidyl-prolyl cis-trans isomerase</fullName>
        <ecNumber evidence="6">5.2.1.8</ecNumber>
    </recommendedName>
</protein>
<keyword evidence="4 5" id="KW-0413">Isomerase</keyword>
<dbReference type="PANTHER" id="PTHR43811:SF19">
    <property type="entry name" value="39 KDA FK506-BINDING NUCLEAR PROTEIN"/>
    <property type="match status" value="1"/>
</dbReference>
<dbReference type="PANTHER" id="PTHR43811">
    <property type="entry name" value="FKBP-TYPE PEPTIDYL-PROLYL CIS-TRANS ISOMERASE FKPA"/>
    <property type="match status" value="1"/>
</dbReference>
<evidence type="ECO:0000313" key="10">
    <source>
        <dbReference type="Proteomes" id="UP000244905"/>
    </source>
</evidence>
<feature type="domain" description="PPIase FKBP-type" evidence="8">
    <location>
        <begin position="189"/>
        <end position="272"/>
    </location>
</feature>
<dbReference type="PROSITE" id="PS50059">
    <property type="entry name" value="FKBP_PPIASE"/>
    <property type="match status" value="1"/>
</dbReference>
<dbReference type="InterPro" id="IPR001179">
    <property type="entry name" value="PPIase_FKBP_dom"/>
</dbReference>
<evidence type="ECO:0000256" key="4">
    <source>
        <dbReference type="ARBA" id="ARBA00023235"/>
    </source>
</evidence>
<evidence type="ECO:0000256" key="3">
    <source>
        <dbReference type="ARBA" id="ARBA00023110"/>
    </source>
</evidence>
<accession>A0A2V1ILH4</accession>
<dbReference type="Gene3D" id="3.10.50.40">
    <property type="match status" value="1"/>
</dbReference>
<evidence type="ECO:0000313" key="9">
    <source>
        <dbReference type="EMBL" id="PWB01348.1"/>
    </source>
</evidence>
<dbReference type="Pfam" id="PF01346">
    <property type="entry name" value="FKBP_N"/>
    <property type="match status" value="1"/>
</dbReference>
<proteinExistence type="inferred from homology"/>
<dbReference type="SUPFAM" id="SSF54534">
    <property type="entry name" value="FKBP-like"/>
    <property type="match status" value="1"/>
</dbReference>